<proteinExistence type="predicted"/>
<name>A0A1M5UAS1_9FLAO</name>
<accession>A0A1M5UAS1</accession>
<reference evidence="1 4" key="3">
    <citation type="submission" date="2018-07" db="EMBL/GenBank/DDBJ databases">
        <title>Leeuwenhoekiella genomics.</title>
        <authorList>
            <person name="Tahon G."/>
            <person name="Willems A."/>
        </authorList>
    </citation>
    <scope>NUCLEOTIDE SEQUENCE [LARGE SCALE GENOMIC DNA]</scope>
    <source>
        <strain evidence="1 4">LMG 24856</strain>
    </source>
</reference>
<evidence type="ECO:0000313" key="2">
    <source>
        <dbReference type="EMBL" id="SHH59946.1"/>
    </source>
</evidence>
<gene>
    <name evidence="1" type="ORF">DSM01_2967</name>
    <name evidence="2" type="ORF">SAMN04487999_0607</name>
</gene>
<evidence type="ECO:0000313" key="4">
    <source>
        <dbReference type="Proteomes" id="UP000290037"/>
    </source>
</evidence>
<dbReference type="Proteomes" id="UP000290037">
    <property type="component" value="Unassembled WGS sequence"/>
</dbReference>
<evidence type="ECO:0000313" key="3">
    <source>
        <dbReference type="Proteomes" id="UP000184240"/>
    </source>
</evidence>
<dbReference type="EMBL" id="FQXT01000001">
    <property type="protein sequence ID" value="SHH59946.1"/>
    <property type="molecule type" value="Genomic_DNA"/>
</dbReference>
<dbReference type="EMBL" id="QOVN01000007">
    <property type="protein sequence ID" value="RXG27448.1"/>
    <property type="molecule type" value="Genomic_DNA"/>
</dbReference>
<dbReference type="InterPro" id="IPR018534">
    <property type="entry name" value="Tet_reg_excision_RteC"/>
</dbReference>
<dbReference type="STRING" id="573501.SAMN04487999_0607"/>
<dbReference type="Proteomes" id="UP000184240">
    <property type="component" value="Unassembled WGS sequence"/>
</dbReference>
<dbReference type="Pfam" id="PF09357">
    <property type="entry name" value="RteC"/>
    <property type="match status" value="1"/>
</dbReference>
<sequence length="295" mass="34926">MLLNLSISPYVLTCLTDVTMFATTLQNFHHELKTQVFVIPETLKKAEVGIEVASKTLICLKELVEQEDFEDVPHEIHFFKHLKPCPMSYLIYFTEMRTCEMRKPKAGASFQIRFYKKELRKINKFFNHNMHFVRYMEEEHTYLDHQFFTRNTQQNFPMTPMLYHYDYPDFSSAYDMLWAKVQAMYRLIHYIRDALKTLNSPSETVPLPQKYHVMLWSGSKTALVELIYALHASQYLNHGLSDLSTLVASFEGFFNIKLDGVYKTYGEIKARKGSRTKFLEELILKLEYKMRQDDV</sequence>
<evidence type="ECO:0000313" key="1">
    <source>
        <dbReference type="EMBL" id="RXG27448.1"/>
    </source>
</evidence>
<keyword evidence="4" id="KW-1185">Reference proteome</keyword>
<reference evidence="2" key="2">
    <citation type="submission" date="2016-11" db="EMBL/GenBank/DDBJ databases">
        <authorList>
            <person name="Jaros S."/>
            <person name="Januszkiewicz K."/>
            <person name="Wedrychowicz H."/>
        </authorList>
    </citation>
    <scope>NUCLEOTIDE SEQUENCE [LARGE SCALE GENOMIC DNA]</scope>
    <source>
        <strain evidence="2">DSM 19859</strain>
    </source>
</reference>
<protein>
    <submittedName>
        <fullName evidence="2">RteC protein</fullName>
    </submittedName>
</protein>
<dbReference type="AlphaFoldDB" id="A0A1M5UAS1"/>
<reference evidence="3" key="1">
    <citation type="submission" date="2016-11" db="EMBL/GenBank/DDBJ databases">
        <authorList>
            <person name="Varghese N."/>
            <person name="Submissions S."/>
        </authorList>
    </citation>
    <scope>NUCLEOTIDE SEQUENCE [LARGE SCALE GENOMIC DNA]</scope>
    <source>
        <strain evidence="3">DSM 19859</strain>
    </source>
</reference>
<organism evidence="2 3">
    <name type="scientific">Leeuwenhoekiella palythoae</name>
    <dbReference type="NCBI Taxonomy" id="573501"/>
    <lineage>
        <taxon>Bacteria</taxon>
        <taxon>Pseudomonadati</taxon>
        <taxon>Bacteroidota</taxon>
        <taxon>Flavobacteriia</taxon>
        <taxon>Flavobacteriales</taxon>
        <taxon>Flavobacteriaceae</taxon>
        <taxon>Leeuwenhoekiella</taxon>
    </lineage>
</organism>